<dbReference type="InterPro" id="IPR036593">
    <property type="entry name" value="CPE0013-like_sf"/>
</dbReference>
<dbReference type="SUPFAM" id="SSF160148">
    <property type="entry name" value="CPE0013-like"/>
    <property type="match status" value="1"/>
</dbReference>
<dbReference type="EMBL" id="CAMTCP010000275">
    <property type="protein sequence ID" value="CAI3679597.1"/>
    <property type="molecule type" value="Genomic_DNA"/>
</dbReference>
<keyword evidence="4" id="KW-1185">Reference proteome</keyword>
<dbReference type="PANTHER" id="PTHR39450:SF1">
    <property type="entry name" value="DUF1667 DOMAIN-CONTAINING PROTEIN"/>
    <property type="match status" value="1"/>
</dbReference>
<evidence type="ECO:0000313" key="3">
    <source>
        <dbReference type="EMBL" id="PEG29038.1"/>
    </source>
</evidence>
<dbReference type="OrthoDB" id="1916594at2"/>
<sequence>MRNKDVFTSLVRIKGNPNRKVVSVKSTDTIEKELWIESSKVLSRIYISTPVYIGDIICKNIMNTGIDIICTKNIE</sequence>
<evidence type="ECO:0000313" key="2">
    <source>
        <dbReference type="EMBL" id="CAI3679597.1"/>
    </source>
</evidence>
<dbReference type="Proteomes" id="UP001189143">
    <property type="component" value="Unassembled WGS sequence"/>
</dbReference>
<comment type="caution">
    <text evidence="3">The sequence shown here is derived from an EMBL/GenBank/DDBJ whole genome shotgun (WGS) entry which is preliminary data.</text>
</comment>
<dbReference type="Proteomes" id="UP000220840">
    <property type="component" value="Unassembled WGS sequence"/>
</dbReference>
<name>A0A2A7MD58_9CLOT</name>
<proteinExistence type="predicted"/>
<protein>
    <submittedName>
        <fullName evidence="3">DUF1667 domain-containing protein</fullName>
    </submittedName>
</protein>
<dbReference type="Proteomes" id="UP000789738">
    <property type="component" value="Unassembled WGS sequence"/>
</dbReference>
<reference evidence="3 4" key="1">
    <citation type="submission" date="2017-10" db="EMBL/GenBank/DDBJ databases">
        <title>Effective Description of Clostridium neonatale sp. nov. linked to necrotizing enterocolitis in neonates and a clarification of species assignable to the genus Clostridium (Prazmowski 1880) emend. Lawson and Rainey 2016.</title>
        <authorList>
            <person name="Bernard K."/>
            <person name="Burdz T."/>
            <person name="Wiebe D."/>
            <person name="Balcewich B."/>
            <person name="Alfa M."/>
            <person name="Bernier A.-M."/>
        </authorList>
    </citation>
    <scope>NUCLEOTIDE SEQUENCE [LARGE SCALE GENOMIC DNA]</scope>
    <source>
        <strain evidence="3 4">LCDC99A005</strain>
    </source>
</reference>
<dbReference type="PANTHER" id="PTHR39450">
    <property type="entry name" value="MOLYBDOPTERIN OXIDOREDUCTASE, 4FE-4S CLUSTER-BINDING SUBUNIT"/>
    <property type="match status" value="1"/>
</dbReference>
<dbReference type="STRING" id="137838.GCA_001458595_00216"/>
<dbReference type="Gene3D" id="3.10.530.10">
    <property type="entry name" value="CPE0013-like"/>
    <property type="match status" value="1"/>
</dbReference>
<dbReference type="InterPro" id="IPR012460">
    <property type="entry name" value="DUF1667"/>
</dbReference>
<dbReference type="Pfam" id="PF07892">
    <property type="entry name" value="DUF1667"/>
    <property type="match status" value="1"/>
</dbReference>
<gene>
    <name evidence="2" type="ORF">CNEO2_740003</name>
    <name evidence="1" type="ORF">CNEO_40315</name>
    <name evidence="3" type="ORF">CQ394_20530</name>
</gene>
<dbReference type="RefSeq" id="WP_058293223.1">
    <property type="nucleotide sequence ID" value="NZ_CAKJVD010000005.1"/>
</dbReference>
<evidence type="ECO:0000313" key="4">
    <source>
        <dbReference type="Proteomes" id="UP000220840"/>
    </source>
</evidence>
<accession>A0A2A7MD58</accession>
<reference evidence="2" key="3">
    <citation type="submission" date="2022-10" db="EMBL/GenBank/DDBJ databases">
        <authorList>
            <person name="Aires J."/>
            <person name="Mesa V."/>
        </authorList>
    </citation>
    <scope>NUCLEOTIDE SEQUENCE</scope>
    <source>
        <strain evidence="2">Clostridium neonatale JD116</strain>
    </source>
</reference>
<dbReference type="AlphaFoldDB" id="A0A2A7MD58"/>
<reference evidence="1" key="2">
    <citation type="submission" date="2021-10" db="EMBL/GenBank/DDBJ databases">
        <authorList>
            <person name="Mesa V."/>
        </authorList>
    </citation>
    <scope>NUCLEOTIDE SEQUENCE</scope>
    <source>
        <strain evidence="1">CC3_PB</strain>
    </source>
</reference>
<dbReference type="EMBL" id="PDCJ01000006">
    <property type="protein sequence ID" value="PEG29038.1"/>
    <property type="molecule type" value="Genomic_DNA"/>
</dbReference>
<dbReference type="EMBL" id="CAKJVE010000004">
    <property type="protein sequence ID" value="CAG9703050.1"/>
    <property type="molecule type" value="Genomic_DNA"/>
</dbReference>
<evidence type="ECO:0000313" key="1">
    <source>
        <dbReference type="EMBL" id="CAG9703050.1"/>
    </source>
</evidence>
<organism evidence="3 4">
    <name type="scientific">Clostridium neonatale</name>
    <dbReference type="NCBI Taxonomy" id="137838"/>
    <lineage>
        <taxon>Bacteria</taxon>
        <taxon>Bacillati</taxon>
        <taxon>Bacillota</taxon>
        <taxon>Clostridia</taxon>
        <taxon>Eubacteriales</taxon>
        <taxon>Clostridiaceae</taxon>
        <taxon>Clostridium</taxon>
    </lineage>
</organism>
<dbReference type="GeneID" id="68875310"/>